<keyword evidence="2" id="KW-0732">Signal</keyword>
<keyword evidence="1" id="KW-1133">Transmembrane helix</keyword>
<organism evidence="3 4">
    <name type="scientific">Eimeria brunetti</name>
    <dbReference type="NCBI Taxonomy" id="51314"/>
    <lineage>
        <taxon>Eukaryota</taxon>
        <taxon>Sar</taxon>
        <taxon>Alveolata</taxon>
        <taxon>Apicomplexa</taxon>
        <taxon>Conoidasida</taxon>
        <taxon>Coccidia</taxon>
        <taxon>Eucoccidiorida</taxon>
        <taxon>Eimeriorina</taxon>
        <taxon>Eimeriidae</taxon>
        <taxon>Eimeria</taxon>
    </lineage>
</organism>
<name>U6LEZ7_9EIME</name>
<gene>
    <name evidence="3" type="ORF">EBH_0014820</name>
</gene>
<feature type="signal peptide" evidence="2">
    <location>
        <begin position="1"/>
        <end position="20"/>
    </location>
</feature>
<keyword evidence="1" id="KW-0472">Membrane</keyword>
<accession>U6LEZ7</accession>
<feature type="chain" id="PRO_5004673911" evidence="2">
    <location>
        <begin position="21"/>
        <end position="120"/>
    </location>
</feature>
<evidence type="ECO:0000256" key="1">
    <source>
        <dbReference type="SAM" id="Phobius"/>
    </source>
</evidence>
<evidence type="ECO:0000256" key="2">
    <source>
        <dbReference type="SAM" id="SignalP"/>
    </source>
</evidence>
<sequence>MAHALLSAGVLGALAAVADAGSAGTASRLSALSTPEMSLHHATLQQDDVAFRGTGARRSVQPMMLVSIMAVSLAAVFLILHCMKVISGSGSGSAFRRLAEGGKDPCSVSVETAMIRLVRL</sequence>
<protein>
    <submittedName>
        <fullName evidence="3">Uncharacterized protein</fullName>
    </submittedName>
</protein>
<reference evidence="3" key="1">
    <citation type="submission" date="2013-10" db="EMBL/GenBank/DDBJ databases">
        <title>Genomic analysis of the causative agents of coccidiosis in chickens.</title>
        <authorList>
            <person name="Reid A.J."/>
            <person name="Blake D."/>
            <person name="Billington K."/>
            <person name="Browne H."/>
            <person name="Dunn M."/>
            <person name="Hung S."/>
            <person name="Kawahara F."/>
            <person name="Miranda-Saavedra D."/>
            <person name="Mourier T."/>
            <person name="Nagra H."/>
            <person name="Otto T.D."/>
            <person name="Rawlings N."/>
            <person name="Sanchez A."/>
            <person name="Sanders M."/>
            <person name="Subramaniam C."/>
            <person name="Tay Y."/>
            <person name="Dear P."/>
            <person name="Doerig C."/>
            <person name="Gruber A."/>
            <person name="Parkinson J."/>
            <person name="Shirley M."/>
            <person name="Wan K.L."/>
            <person name="Berriman M."/>
            <person name="Tomley F."/>
            <person name="Pain A."/>
        </authorList>
    </citation>
    <scope>NUCLEOTIDE SEQUENCE [LARGE SCALE GENOMIC DNA]</scope>
    <source>
        <strain evidence="3">Houghton</strain>
    </source>
</reference>
<evidence type="ECO:0000313" key="4">
    <source>
        <dbReference type="Proteomes" id="UP000030750"/>
    </source>
</evidence>
<dbReference type="VEuPathDB" id="ToxoDB:EBH_0014820"/>
<dbReference type="AlphaFoldDB" id="U6LEZ7"/>
<keyword evidence="4" id="KW-1185">Reference proteome</keyword>
<dbReference type="OrthoDB" id="10528205at2759"/>
<dbReference type="Proteomes" id="UP000030750">
    <property type="component" value="Unassembled WGS sequence"/>
</dbReference>
<dbReference type="EMBL" id="HG710619">
    <property type="protein sequence ID" value="CDJ47134.1"/>
    <property type="molecule type" value="Genomic_DNA"/>
</dbReference>
<proteinExistence type="predicted"/>
<reference evidence="3" key="2">
    <citation type="submission" date="2013-10" db="EMBL/GenBank/DDBJ databases">
        <authorList>
            <person name="Aslett M."/>
        </authorList>
    </citation>
    <scope>NUCLEOTIDE SEQUENCE [LARGE SCALE GENOMIC DNA]</scope>
    <source>
        <strain evidence="3">Houghton</strain>
    </source>
</reference>
<evidence type="ECO:0000313" key="3">
    <source>
        <dbReference type="EMBL" id="CDJ47134.1"/>
    </source>
</evidence>
<keyword evidence="1" id="KW-0812">Transmembrane</keyword>
<feature type="transmembrane region" description="Helical" evidence="1">
    <location>
        <begin position="63"/>
        <end position="83"/>
    </location>
</feature>